<protein>
    <submittedName>
        <fullName evidence="2">LAMI_0E06128g1_1</fullName>
    </submittedName>
</protein>
<evidence type="ECO:0000313" key="3">
    <source>
        <dbReference type="Proteomes" id="UP000191024"/>
    </source>
</evidence>
<accession>A0A1G4JLM7</accession>
<feature type="signal peptide" evidence="1">
    <location>
        <begin position="1"/>
        <end position="19"/>
    </location>
</feature>
<keyword evidence="3" id="KW-1185">Reference proteome</keyword>
<dbReference type="EMBL" id="LT598465">
    <property type="protein sequence ID" value="SCU91496.1"/>
    <property type="molecule type" value="Genomic_DNA"/>
</dbReference>
<gene>
    <name evidence="2" type="ORF">LAMI_0E06128G</name>
</gene>
<organism evidence="2 3">
    <name type="scientific">Lachancea mirantina</name>
    <dbReference type="NCBI Taxonomy" id="1230905"/>
    <lineage>
        <taxon>Eukaryota</taxon>
        <taxon>Fungi</taxon>
        <taxon>Dikarya</taxon>
        <taxon>Ascomycota</taxon>
        <taxon>Saccharomycotina</taxon>
        <taxon>Saccharomycetes</taxon>
        <taxon>Saccharomycetales</taxon>
        <taxon>Saccharomycetaceae</taxon>
        <taxon>Lachancea</taxon>
    </lineage>
</organism>
<evidence type="ECO:0000313" key="2">
    <source>
        <dbReference type="EMBL" id="SCU91496.1"/>
    </source>
</evidence>
<feature type="chain" id="PRO_5009236096" evidence="1">
    <location>
        <begin position="20"/>
        <end position="127"/>
    </location>
</feature>
<evidence type="ECO:0000256" key="1">
    <source>
        <dbReference type="SAM" id="SignalP"/>
    </source>
</evidence>
<sequence length="127" mass="14505">MLLLRFVFFLLSTITIVLSQPLHSTFSAEQYMQSLAEKYENISTEINCMELRQLEAANAKEEVAEVPESNILFGKFTEKSLQTAISTIKNRYAELQNYDLLPENHNHFDQYLLVSLGSPDLLSGLLM</sequence>
<name>A0A1G4JLM7_9SACH</name>
<keyword evidence="1" id="KW-0732">Signal</keyword>
<proteinExistence type="predicted"/>
<reference evidence="2 3" key="1">
    <citation type="submission" date="2016-03" db="EMBL/GenBank/DDBJ databases">
        <authorList>
            <person name="Devillers H."/>
        </authorList>
    </citation>
    <scope>NUCLEOTIDE SEQUENCE [LARGE SCALE GENOMIC DNA]</scope>
    <source>
        <strain evidence="2">CBS 11717</strain>
    </source>
</reference>
<dbReference type="AlphaFoldDB" id="A0A1G4JLM7"/>
<dbReference type="Proteomes" id="UP000191024">
    <property type="component" value="Chromosome E"/>
</dbReference>